<dbReference type="Gene3D" id="2.40.10.120">
    <property type="match status" value="1"/>
</dbReference>
<dbReference type="Proteomes" id="UP001239213">
    <property type="component" value="Unassembled WGS sequence"/>
</dbReference>
<dbReference type="PANTHER" id="PTHR46366:SF8">
    <property type="entry name" value="PRO-APOPTOTIC SERINE PROTEASE NMA111"/>
    <property type="match status" value="1"/>
</dbReference>
<dbReference type="EMBL" id="MPDP01000201">
    <property type="protein sequence ID" value="KAK1471426.1"/>
    <property type="molecule type" value="Genomic_DNA"/>
</dbReference>
<proteinExistence type="predicted"/>
<dbReference type="PANTHER" id="PTHR46366">
    <property type="entry name" value="PRO-APOPTOTIC SERINE PROTEASE NMA111"/>
    <property type="match status" value="1"/>
</dbReference>
<reference evidence="1" key="1">
    <citation type="submission" date="2016-11" db="EMBL/GenBank/DDBJ databases">
        <title>The genome sequence of Colletotrichum cuscutae.</title>
        <authorList>
            <person name="Baroncelli R."/>
        </authorList>
    </citation>
    <scope>NUCLEOTIDE SEQUENCE</scope>
    <source>
        <strain evidence="1">IMI 304802</strain>
    </source>
</reference>
<dbReference type="InterPro" id="IPR009003">
    <property type="entry name" value="Peptidase_S1_PA"/>
</dbReference>
<dbReference type="SUPFAM" id="SSF50156">
    <property type="entry name" value="PDZ domain-like"/>
    <property type="match status" value="3"/>
</dbReference>
<organism evidence="1 2">
    <name type="scientific">Colletotrichum cuscutae</name>
    <dbReference type="NCBI Taxonomy" id="1209917"/>
    <lineage>
        <taxon>Eukaryota</taxon>
        <taxon>Fungi</taxon>
        <taxon>Dikarya</taxon>
        <taxon>Ascomycota</taxon>
        <taxon>Pezizomycotina</taxon>
        <taxon>Sordariomycetes</taxon>
        <taxon>Hypocreomycetidae</taxon>
        <taxon>Glomerellales</taxon>
        <taxon>Glomerellaceae</taxon>
        <taxon>Colletotrichum</taxon>
        <taxon>Colletotrichum acutatum species complex</taxon>
    </lineage>
</organism>
<gene>
    <name evidence="1" type="ORF">CCUS01_05907</name>
</gene>
<name>A0AAI9Y3D6_9PEZI</name>
<evidence type="ECO:0008006" key="3">
    <source>
        <dbReference type="Google" id="ProtNLM"/>
    </source>
</evidence>
<evidence type="ECO:0000313" key="2">
    <source>
        <dbReference type="Proteomes" id="UP001239213"/>
    </source>
</evidence>
<keyword evidence="2" id="KW-1185">Reference proteome</keyword>
<protein>
    <recommendedName>
        <fullName evidence="3">Pro-apoptotic serine protease nma111</fullName>
    </recommendedName>
</protein>
<dbReference type="SUPFAM" id="SSF50494">
    <property type="entry name" value="Trypsin-like serine proteases"/>
    <property type="match status" value="1"/>
</dbReference>
<evidence type="ECO:0000313" key="1">
    <source>
        <dbReference type="EMBL" id="KAK1471426.1"/>
    </source>
</evidence>
<dbReference type="Pfam" id="PF13365">
    <property type="entry name" value="Trypsin_2"/>
    <property type="match status" value="1"/>
</dbReference>
<sequence length="882" mass="98117">MSNLAILSLERNESWSKAQAKARAATCIIHVSNPDSFVSIGASISQGTGTLVDASRGIVLTCRRVIGNGPSLGHAVFGTKEYRIERLYSDPVHDFAFVKLLTKNGQIPEDLPEGINLHPERAYQGCKICTVSNPGGQESNIGQGYISRTNSNVREWDFDECNTELMTAAMNCEGGSIGCSAINIQGNGLGIMIGFEGTVINLLPVDLPRKALERLQDYAPVNRGTLQVKWELKPLYECDRLQLGQEWLSRFEDERVEYLVCAKVVLPQGPADGKVKPGHILLQLDDKLVTSLLQVDLYMDAHINEKVGLTLWNGSSSNDVECCIEDLHNLTPHHLIARQGTVFFHMDLLTAFEFNIPVKGVISSATFQPPFVGPSLIESIQGTAFSSSEAMATVFEANHKHRFITSCFKNIGSRSLSTPRTGYQLTIMDKPWFEMKRQPQQGGPWVITSMTRPTIIQRPLSHLQDCEASVPQPLLLDNDKPNTGVKEIFRTTFSFRANRNIFSDGNCDNNHLGFGLVCDVKQGLAVVRRGTFIRPSLSGNIINKTQVENIDEDSAYRFHDDTSPFTAFSCTTCHLRIPPKTYQTEGILLNQDGTVAGLMLPSCAIIPSALIRDMIEHVRSGQVGKLMFRDFDVHRMLLADAFLQGLDRKWGEAITHKHVLCIGKVPIESPLRSSSMIKHPLRHGDIILKVEGLRVSTVSEVGFHYLKPVLSILLFRNGEEIEVEVPTLSLQDVTIDTVVSFCGSWLQKPPLATRMSGRPVHSQVYTTAFMKGGQADMFELKNGAFIVGVDGNTISTMADFVGHVAKIPFEKYFRVEFIPETQEHRVITMMKSVIGPTLLWRKLPSQNEEKVTVSVVDDEQWSQGWTLPRAKSERILLEPPKY</sequence>
<comment type="caution">
    <text evidence="1">The sequence shown here is derived from an EMBL/GenBank/DDBJ whole genome shotgun (WGS) entry which is preliminary data.</text>
</comment>
<dbReference type="AlphaFoldDB" id="A0AAI9Y3D6"/>
<dbReference type="InterPro" id="IPR036034">
    <property type="entry name" value="PDZ_sf"/>
</dbReference>
<accession>A0AAI9Y3D6</accession>